<protein>
    <recommendedName>
        <fullName evidence="2">Lipoprotein</fullName>
    </recommendedName>
</protein>
<organism evidence="1">
    <name type="scientific">uncultured Caudovirales phage</name>
    <dbReference type="NCBI Taxonomy" id="2100421"/>
    <lineage>
        <taxon>Viruses</taxon>
        <taxon>Duplodnaviria</taxon>
        <taxon>Heunggongvirae</taxon>
        <taxon>Uroviricota</taxon>
        <taxon>Caudoviricetes</taxon>
        <taxon>Peduoviridae</taxon>
        <taxon>Maltschvirus</taxon>
        <taxon>Maltschvirus maltsch</taxon>
    </lineage>
</organism>
<proteinExistence type="predicted"/>
<sequence length="188" mass="20817">MKRIFFVLSLFVLSLASCTACNDTVNPPCNGTGCSTLSTSSITSSDIESDASNFQSLSGDSWEVFIPNEWVVKTPTSKIKGLEFLYFNNISQSVILLIKEKTLVSLEEYSLETLRGLRDAGAKLNVAKQVKLNDKEFILLDSSREEITAWTWVTVHNGYAYTFSCSGLSVTQTQEDTCKSIVNTLKIK</sequence>
<reference evidence="1" key="1">
    <citation type="submission" date="2020-05" db="EMBL/GenBank/DDBJ databases">
        <authorList>
            <person name="Chiriac C."/>
            <person name="Salcher M."/>
            <person name="Ghai R."/>
            <person name="Kavagutti S V."/>
        </authorList>
    </citation>
    <scope>NUCLEOTIDE SEQUENCE</scope>
</reference>
<accession>A0A6J5RR90</accession>
<evidence type="ECO:0008006" key="2">
    <source>
        <dbReference type="Google" id="ProtNLM"/>
    </source>
</evidence>
<gene>
    <name evidence="1" type="ORF">UFOVP1290_327</name>
</gene>
<dbReference type="EMBL" id="LR797252">
    <property type="protein sequence ID" value="CAB4196807.1"/>
    <property type="molecule type" value="Genomic_DNA"/>
</dbReference>
<dbReference type="PROSITE" id="PS51257">
    <property type="entry name" value="PROKAR_LIPOPROTEIN"/>
    <property type="match status" value="1"/>
</dbReference>
<evidence type="ECO:0000313" key="1">
    <source>
        <dbReference type="EMBL" id="CAB4196807.1"/>
    </source>
</evidence>
<name>A0A6J5RR90_9CAUD</name>